<proteinExistence type="predicted"/>
<dbReference type="Proteomes" id="UP000805193">
    <property type="component" value="Unassembled WGS sequence"/>
</dbReference>
<keyword evidence="2" id="KW-1185">Reference proteome</keyword>
<organism evidence="1 2">
    <name type="scientific">Ixodes persulcatus</name>
    <name type="common">Taiga tick</name>
    <dbReference type="NCBI Taxonomy" id="34615"/>
    <lineage>
        <taxon>Eukaryota</taxon>
        <taxon>Metazoa</taxon>
        <taxon>Ecdysozoa</taxon>
        <taxon>Arthropoda</taxon>
        <taxon>Chelicerata</taxon>
        <taxon>Arachnida</taxon>
        <taxon>Acari</taxon>
        <taxon>Parasitiformes</taxon>
        <taxon>Ixodida</taxon>
        <taxon>Ixodoidea</taxon>
        <taxon>Ixodidae</taxon>
        <taxon>Ixodinae</taxon>
        <taxon>Ixodes</taxon>
    </lineage>
</organism>
<gene>
    <name evidence="1" type="ORF">HPB47_025664</name>
</gene>
<evidence type="ECO:0000313" key="2">
    <source>
        <dbReference type="Proteomes" id="UP000805193"/>
    </source>
</evidence>
<dbReference type="EMBL" id="JABSTQ010009645">
    <property type="protein sequence ID" value="KAG0427271.1"/>
    <property type="molecule type" value="Genomic_DNA"/>
</dbReference>
<comment type="caution">
    <text evidence="1">The sequence shown here is derived from an EMBL/GenBank/DDBJ whole genome shotgun (WGS) entry which is preliminary data.</text>
</comment>
<protein>
    <submittedName>
        <fullName evidence="1">Uncharacterized protein</fullName>
    </submittedName>
</protein>
<accession>A0AC60Q0U5</accession>
<reference evidence="1 2" key="1">
    <citation type="journal article" date="2020" name="Cell">
        <title>Large-Scale Comparative Analyses of Tick Genomes Elucidate Their Genetic Diversity and Vector Capacities.</title>
        <authorList>
            <consortium name="Tick Genome and Microbiome Consortium (TIGMIC)"/>
            <person name="Jia N."/>
            <person name="Wang J."/>
            <person name="Shi W."/>
            <person name="Du L."/>
            <person name="Sun Y."/>
            <person name="Zhan W."/>
            <person name="Jiang J.F."/>
            <person name="Wang Q."/>
            <person name="Zhang B."/>
            <person name="Ji P."/>
            <person name="Bell-Sakyi L."/>
            <person name="Cui X.M."/>
            <person name="Yuan T.T."/>
            <person name="Jiang B.G."/>
            <person name="Yang W.F."/>
            <person name="Lam T.T."/>
            <person name="Chang Q.C."/>
            <person name="Ding S.J."/>
            <person name="Wang X.J."/>
            <person name="Zhu J.G."/>
            <person name="Ruan X.D."/>
            <person name="Zhao L."/>
            <person name="Wei J.T."/>
            <person name="Ye R.Z."/>
            <person name="Que T.C."/>
            <person name="Du C.H."/>
            <person name="Zhou Y.H."/>
            <person name="Cheng J.X."/>
            <person name="Dai P.F."/>
            <person name="Guo W.B."/>
            <person name="Han X.H."/>
            <person name="Huang E.J."/>
            <person name="Li L.F."/>
            <person name="Wei W."/>
            <person name="Gao Y.C."/>
            <person name="Liu J.Z."/>
            <person name="Shao H.Z."/>
            <person name="Wang X."/>
            <person name="Wang C.C."/>
            <person name="Yang T.C."/>
            <person name="Huo Q.B."/>
            <person name="Li W."/>
            <person name="Chen H.Y."/>
            <person name="Chen S.E."/>
            <person name="Zhou L.G."/>
            <person name="Ni X.B."/>
            <person name="Tian J.H."/>
            <person name="Sheng Y."/>
            <person name="Liu T."/>
            <person name="Pan Y.S."/>
            <person name="Xia L.Y."/>
            <person name="Li J."/>
            <person name="Zhao F."/>
            <person name="Cao W.C."/>
        </authorList>
    </citation>
    <scope>NUCLEOTIDE SEQUENCE [LARGE SCALE GENOMIC DNA]</scope>
    <source>
        <strain evidence="1">Iper-2018</strain>
    </source>
</reference>
<sequence>MERMKRTRGVIRSAVTRTLNALSDLLRGTDPDLTDLQVHLDFLLQKEAQIKDLDNDIKDLVDDEYLVNEVVGTLEYNMNISHTVTRVRCALARYHIASNPSQVSDNGTALGDRDQVSARTRGLAHAPARQTPRTVNLPKLQIPSFSGNLRDWQGLWDHFRATIHNNVDLKCIENFKHLQKYLIEWVRLSDEGYDLAIKALLERFGLSSILIDEHIDQLLALSPVNSSNDSARLRHWYDSIQFRTSCLERLGVPATQHAIILRCVLLRSLPNDLAVLFRQNIKEQESLTEAGDMQTATGVPGTAEVATILRFLRIQIESREKSQGGLQWSSSDSPPD</sequence>
<evidence type="ECO:0000313" key="1">
    <source>
        <dbReference type="EMBL" id="KAG0427271.1"/>
    </source>
</evidence>
<name>A0AC60Q0U5_IXOPE</name>